<reference evidence="1" key="1">
    <citation type="submission" date="2019-08" db="EMBL/GenBank/DDBJ databases">
        <authorList>
            <person name="Kucharzyk K."/>
            <person name="Murdoch R.W."/>
            <person name="Higgins S."/>
            <person name="Loffler F."/>
        </authorList>
    </citation>
    <scope>NUCLEOTIDE SEQUENCE</scope>
</reference>
<name>A0A645JPB1_9ZZZZ</name>
<sequence length="96" mass="11060">MWYLQDLYTFVTIFSVKQFHPFNLGGVNVRIKAGAVAFEVRFHYPLLGRHDDKLNIIPVNCGKVLHFVIMLGRPKPKFLNIKLDCAPDIVAYKDRA</sequence>
<accession>A0A645JPB1</accession>
<gene>
    <name evidence="1" type="ORF">SDC9_212936</name>
</gene>
<protein>
    <submittedName>
        <fullName evidence="1">Uncharacterized protein</fullName>
    </submittedName>
</protein>
<proteinExistence type="predicted"/>
<comment type="caution">
    <text evidence="1">The sequence shown here is derived from an EMBL/GenBank/DDBJ whole genome shotgun (WGS) entry which is preliminary data.</text>
</comment>
<dbReference type="EMBL" id="VSSQ01147095">
    <property type="protein sequence ID" value="MPN65157.1"/>
    <property type="molecule type" value="Genomic_DNA"/>
</dbReference>
<organism evidence="1">
    <name type="scientific">bioreactor metagenome</name>
    <dbReference type="NCBI Taxonomy" id="1076179"/>
    <lineage>
        <taxon>unclassified sequences</taxon>
        <taxon>metagenomes</taxon>
        <taxon>ecological metagenomes</taxon>
    </lineage>
</organism>
<dbReference type="AlphaFoldDB" id="A0A645JPB1"/>
<evidence type="ECO:0000313" key="1">
    <source>
        <dbReference type="EMBL" id="MPN65157.1"/>
    </source>
</evidence>